<dbReference type="Pfam" id="PF01094">
    <property type="entry name" value="ANF_receptor"/>
    <property type="match status" value="1"/>
</dbReference>
<evidence type="ECO:0000313" key="13">
    <source>
        <dbReference type="EMBL" id="CAH3125007.1"/>
    </source>
</evidence>
<evidence type="ECO:0000256" key="7">
    <source>
        <dbReference type="ARBA" id="ARBA00023170"/>
    </source>
</evidence>
<evidence type="ECO:0000313" key="14">
    <source>
        <dbReference type="Proteomes" id="UP001159405"/>
    </source>
</evidence>
<evidence type="ECO:0000256" key="2">
    <source>
        <dbReference type="ARBA" id="ARBA00022475"/>
    </source>
</evidence>
<keyword evidence="5" id="KW-0297">G-protein coupled receptor</keyword>
<keyword evidence="14" id="KW-1185">Reference proteome</keyword>
<accession>A0ABN8NWN6</accession>
<feature type="non-terminal residue" evidence="13">
    <location>
        <position position="1"/>
    </location>
</feature>
<dbReference type="PROSITE" id="PS00981">
    <property type="entry name" value="G_PROTEIN_RECEP_F3_3"/>
    <property type="match status" value="1"/>
</dbReference>
<dbReference type="InterPro" id="IPR011500">
    <property type="entry name" value="GPCR_3_9-Cys_dom"/>
</dbReference>
<dbReference type="Gene3D" id="2.10.50.30">
    <property type="entry name" value="GPCR, family 3, nine cysteines domain"/>
    <property type="match status" value="1"/>
</dbReference>
<proteinExistence type="predicted"/>
<name>A0ABN8NWN6_9CNID</name>
<keyword evidence="9" id="KW-0807">Transducer</keyword>
<comment type="subcellular location">
    <subcellularLocation>
        <location evidence="1">Cell membrane</location>
        <topology evidence="1">Multi-pass membrane protein</topology>
    </subcellularLocation>
</comment>
<dbReference type="SUPFAM" id="SSF53822">
    <property type="entry name" value="Periplasmic binding protein-like I"/>
    <property type="match status" value="1"/>
</dbReference>
<evidence type="ECO:0000256" key="6">
    <source>
        <dbReference type="ARBA" id="ARBA00023136"/>
    </source>
</evidence>
<evidence type="ECO:0000259" key="12">
    <source>
        <dbReference type="PROSITE" id="PS50259"/>
    </source>
</evidence>
<keyword evidence="2" id="KW-1003">Cell membrane</keyword>
<keyword evidence="7" id="KW-0675">Receptor</keyword>
<keyword evidence="6 10" id="KW-0472">Membrane</keyword>
<dbReference type="Proteomes" id="UP001159405">
    <property type="component" value="Unassembled WGS sequence"/>
</dbReference>
<evidence type="ECO:0000256" key="9">
    <source>
        <dbReference type="ARBA" id="ARBA00023224"/>
    </source>
</evidence>
<dbReference type="PANTHER" id="PTHR24060">
    <property type="entry name" value="METABOTROPIC GLUTAMATE RECEPTOR"/>
    <property type="match status" value="1"/>
</dbReference>
<keyword evidence="11" id="KW-0732">Signal</keyword>
<evidence type="ECO:0000256" key="5">
    <source>
        <dbReference type="ARBA" id="ARBA00023040"/>
    </source>
</evidence>
<feature type="transmembrane region" description="Helical" evidence="10">
    <location>
        <begin position="634"/>
        <end position="657"/>
    </location>
</feature>
<feature type="transmembrane region" description="Helical" evidence="10">
    <location>
        <begin position="769"/>
        <end position="789"/>
    </location>
</feature>
<feature type="transmembrane region" description="Helical" evidence="10">
    <location>
        <begin position="687"/>
        <end position="705"/>
    </location>
</feature>
<feature type="transmembrane region" description="Helical" evidence="10">
    <location>
        <begin position="735"/>
        <end position="757"/>
    </location>
</feature>
<evidence type="ECO:0000256" key="4">
    <source>
        <dbReference type="ARBA" id="ARBA00022989"/>
    </source>
</evidence>
<sequence>NHFFLLRLSLFFVLFGHCISCNHGLRAFKDGDVTLGGLFSLQMGSKFSAKEFGLAEATIFAIDMVNKNSSLLPNVSIGYDIRNFCDSRLVAMQEVYDFKRNSDPVCMCKLNSSMSTKSSFNKRIESKPISALIGTYNSASAVLVGSLLQVASIPVISATATSVELSSEYYKDFFRTVPSDTWVAKAMADIIERFNWKYVAAIGLDDSYGRNGILALERESYDRETFCIAFNEFIPRLDYHDNMEQIVARIKKHRTIGVIIVWLYGKYFEKFFAVATKKGLQGKTLIMSDGSTIEERFLSDPRFTILNGSLIIESYDYPSPAFKKHVKSITPAESAQRDEGWWREFWRLEFNCSMAKSTNLGNATCKANHKLDQALSKLSSPFVSYVIDSVYTIAHALDNIYRCNDKQVLRNAGSCPSVHPTIKGRALQKYLRNVSFDGLTGKVRFDRFGDPFSALYSIINVQRSPATEARLRKVTIGTWNKDSTPKLKINTSNLRWKTLSTPVSFCSTECMPGTQKESTSTCCWDCVKCPQGTISAEIGSKSCTACEPDTKPNNEGTRCEKLPIVNISLTTAGGMTLTVVASIGFILTMLVCRIYIKFHNTPIVKASNREISFLLLFGISGLHILAILDLSEPSNILCIAATFWRYFTLNLCVTVLFTKTMRITSVFGVDKVAQLFTPLYKTLERQIIFTSVVNLVPTSLLGLWMSTDPPGREKIIRSDEYIFLLCKPYYTNTGFALFITVSCYIITVALLCTYYAFKGRGIPENFNETKYIGFSMYILLLSSIAYYPVAFTFESWYVTLVSCLTTLVTSFGLLGCMFGPKVYILLFRPQRNTVEHARSQVWNFSFASVAGTRGPPKPVNVGTPNPALEPENGRVCTSKL</sequence>
<dbReference type="InterPro" id="IPR038550">
    <property type="entry name" value="GPCR_3_9-Cys_sf"/>
</dbReference>
<dbReference type="InterPro" id="IPR017978">
    <property type="entry name" value="GPCR_3_C"/>
</dbReference>
<feature type="transmembrane region" description="Helical" evidence="10">
    <location>
        <begin position="567"/>
        <end position="591"/>
    </location>
</feature>
<feature type="transmembrane region" description="Helical" evidence="10">
    <location>
        <begin position="611"/>
        <end position="628"/>
    </location>
</feature>
<dbReference type="InterPro" id="IPR001828">
    <property type="entry name" value="ANF_lig-bd_rcpt"/>
</dbReference>
<evidence type="ECO:0000256" key="3">
    <source>
        <dbReference type="ARBA" id="ARBA00022692"/>
    </source>
</evidence>
<comment type="caution">
    <text evidence="13">The sequence shown here is derived from an EMBL/GenBank/DDBJ whole genome shotgun (WGS) entry which is preliminary data.</text>
</comment>
<keyword evidence="8" id="KW-0325">Glycoprotein</keyword>
<dbReference type="PROSITE" id="PS50259">
    <property type="entry name" value="G_PROTEIN_RECEP_F3_4"/>
    <property type="match status" value="1"/>
</dbReference>
<evidence type="ECO:0000256" key="11">
    <source>
        <dbReference type="SAM" id="SignalP"/>
    </source>
</evidence>
<dbReference type="EMBL" id="CALNXK010000040">
    <property type="protein sequence ID" value="CAH3125007.1"/>
    <property type="molecule type" value="Genomic_DNA"/>
</dbReference>
<feature type="chain" id="PRO_5045037476" description="G-protein coupled receptors family 3 profile domain-containing protein" evidence="11">
    <location>
        <begin position="21"/>
        <end position="880"/>
    </location>
</feature>
<dbReference type="PRINTS" id="PR00248">
    <property type="entry name" value="GPCRMGR"/>
</dbReference>
<feature type="signal peptide" evidence="11">
    <location>
        <begin position="1"/>
        <end position="20"/>
    </location>
</feature>
<dbReference type="Pfam" id="PF07562">
    <property type="entry name" value="NCD3G"/>
    <property type="match status" value="1"/>
</dbReference>
<organism evidence="13 14">
    <name type="scientific">Porites lobata</name>
    <dbReference type="NCBI Taxonomy" id="104759"/>
    <lineage>
        <taxon>Eukaryota</taxon>
        <taxon>Metazoa</taxon>
        <taxon>Cnidaria</taxon>
        <taxon>Anthozoa</taxon>
        <taxon>Hexacorallia</taxon>
        <taxon>Scleractinia</taxon>
        <taxon>Fungiina</taxon>
        <taxon>Poritidae</taxon>
        <taxon>Porites</taxon>
    </lineage>
</organism>
<feature type="domain" description="G-protein coupled receptors family 3 profile" evidence="12">
    <location>
        <begin position="573"/>
        <end position="841"/>
    </location>
</feature>
<evidence type="ECO:0000256" key="10">
    <source>
        <dbReference type="SAM" id="Phobius"/>
    </source>
</evidence>
<dbReference type="Gene3D" id="3.40.50.2300">
    <property type="match status" value="2"/>
</dbReference>
<feature type="transmembrane region" description="Helical" evidence="10">
    <location>
        <begin position="795"/>
        <end position="818"/>
    </location>
</feature>
<dbReference type="InterPro" id="IPR028082">
    <property type="entry name" value="Peripla_BP_I"/>
</dbReference>
<reference evidence="13 14" key="1">
    <citation type="submission" date="2022-05" db="EMBL/GenBank/DDBJ databases">
        <authorList>
            <consortium name="Genoscope - CEA"/>
            <person name="William W."/>
        </authorList>
    </citation>
    <scope>NUCLEOTIDE SEQUENCE [LARGE SCALE GENOMIC DNA]</scope>
</reference>
<keyword evidence="4 10" id="KW-1133">Transmembrane helix</keyword>
<evidence type="ECO:0000256" key="1">
    <source>
        <dbReference type="ARBA" id="ARBA00004651"/>
    </source>
</evidence>
<dbReference type="InterPro" id="IPR050726">
    <property type="entry name" value="mGluR"/>
</dbReference>
<evidence type="ECO:0000256" key="8">
    <source>
        <dbReference type="ARBA" id="ARBA00023180"/>
    </source>
</evidence>
<dbReference type="CDD" id="cd13953">
    <property type="entry name" value="7tm_classC_mGluR-like"/>
    <property type="match status" value="1"/>
</dbReference>
<dbReference type="Pfam" id="PF00003">
    <property type="entry name" value="7tm_3"/>
    <property type="match status" value="1"/>
</dbReference>
<gene>
    <name evidence="13" type="ORF">PLOB_00031541</name>
</gene>
<dbReference type="InterPro" id="IPR017979">
    <property type="entry name" value="GPCR_3_CS"/>
</dbReference>
<protein>
    <recommendedName>
        <fullName evidence="12">G-protein coupled receptors family 3 profile domain-containing protein</fullName>
    </recommendedName>
</protein>
<dbReference type="InterPro" id="IPR000337">
    <property type="entry name" value="GPCR_3"/>
</dbReference>
<keyword evidence="3 10" id="KW-0812">Transmembrane</keyword>